<evidence type="ECO:0000313" key="2">
    <source>
        <dbReference type="EMBL" id="RCW94626.1"/>
    </source>
</evidence>
<keyword evidence="1" id="KW-1133">Transmembrane helix</keyword>
<reference evidence="2 3" key="1">
    <citation type="submission" date="2018-07" db="EMBL/GenBank/DDBJ databases">
        <title>Genomic Encyclopedia of Type Strains, Phase III (KMG-III): the genomes of soil and plant-associated and newly described type strains.</title>
        <authorList>
            <person name="Whitman W."/>
        </authorList>
    </citation>
    <scope>NUCLEOTIDE SEQUENCE [LARGE SCALE GENOMIC DNA]</scope>
    <source>
        <strain evidence="2 3">CECT 7731</strain>
    </source>
</reference>
<accession>A0A368ZKI2</accession>
<organism evidence="2 3">
    <name type="scientific">Marinomonas foliarum</name>
    <dbReference type="NCBI Taxonomy" id="491950"/>
    <lineage>
        <taxon>Bacteria</taxon>
        <taxon>Pseudomonadati</taxon>
        <taxon>Pseudomonadota</taxon>
        <taxon>Gammaproteobacteria</taxon>
        <taxon>Oceanospirillales</taxon>
        <taxon>Oceanospirillaceae</taxon>
        <taxon>Marinomonas</taxon>
    </lineage>
</organism>
<dbReference type="Proteomes" id="UP000253506">
    <property type="component" value="Unassembled WGS sequence"/>
</dbReference>
<comment type="caution">
    <text evidence="2">The sequence shown here is derived from an EMBL/GenBank/DDBJ whole genome shotgun (WGS) entry which is preliminary data.</text>
</comment>
<name>A0A368ZKI2_9GAMM</name>
<proteinExistence type="predicted"/>
<evidence type="ECO:0000313" key="3">
    <source>
        <dbReference type="Proteomes" id="UP000253506"/>
    </source>
</evidence>
<sequence length="186" mass="21593">MAKSAKEAWKHFKSDSKSIWSILWGLANFVWLCYFTFQIKGAEKTAELIANKVFIGFLPFLLSAVALYIYHFLRSDLYLEQAKPQIGKSLIPGRLLKMVEHWKSEPIVGFGNNNTQYNAYRKLLQYRSSYEFDHIHSQIDEFIKAFNVGGNIFMPEIKTVFSTKEEAEKAFPRLKQLAKKIGRELT</sequence>
<dbReference type="EMBL" id="QPJQ01000045">
    <property type="protein sequence ID" value="RCW94626.1"/>
    <property type="molecule type" value="Genomic_DNA"/>
</dbReference>
<dbReference type="AlphaFoldDB" id="A0A368ZKI2"/>
<dbReference type="RefSeq" id="WP_114413555.1">
    <property type="nucleotide sequence ID" value="NZ_QPJQ01000045.1"/>
</dbReference>
<evidence type="ECO:0000256" key="1">
    <source>
        <dbReference type="SAM" id="Phobius"/>
    </source>
</evidence>
<keyword evidence="1" id="KW-0472">Membrane</keyword>
<keyword evidence="1" id="KW-0812">Transmembrane</keyword>
<protein>
    <submittedName>
        <fullName evidence="2">Uncharacterized protein</fullName>
    </submittedName>
</protein>
<gene>
    <name evidence="2" type="ORF">DFP77_14524</name>
</gene>
<feature type="transmembrane region" description="Helical" evidence="1">
    <location>
        <begin position="49"/>
        <end position="73"/>
    </location>
</feature>
<feature type="transmembrane region" description="Helical" evidence="1">
    <location>
        <begin position="20"/>
        <end position="37"/>
    </location>
</feature>